<reference evidence="2" key="1">
    <citation type="submission" date="2025-08" db="UniProtKB">
        <authorList>
            <consortium name="Ensembl"/>
        </authorList>
    </citation>
    <scope>IDENTIFICATION</scope>
</reference>
<proteinExistence type="predicted"/>
<name>A0A3Q3JJA3_MONAL</name>
<dbReference type="AlphaFoldDB" id="A0A3Q3JJA3"/>
<feature type="chain" id="PRO_5018588476" description="DUF4939 domain-containing protein" evidence="1">
    <location>
        <begin position="25"/>
        <end position="110"/>
    </location>
</feature>
<protein>
    <recommendedName>
        <fullName evidence="4">DUF4939 domain-containing protein</fullName>
    </recommendedName>
</protein>
<keyword evidence="3" id="KW-1185">Reference proteome</keyword>
<evidence type="ECO:0000256" key="1">
    <source>
        <dbReference type="SAM" id="SignalP"/>
    </source>
</evidence>
<dbReference type="Ensembl" id="ENSMALT00000014521.1">
    <property type="protein sequence ID" value="ENSMALP00000014217.1"/>
    <property type="gene ID" value="ENSMALG00000009994.1"/>
</dbReference>
<keyword evidence="1" id="KW-0732">Signal</keyword>
<evidence type="ECO:0000313" key="3">
    <source>
        <dbReference type="Proteomes" id="UP000261600"/>
    </source>
</evidence>
<accession>A0A3Q3JJA3</accession>
<evidence type="ECO:0008006" key="4">
    <source>
        <dbReference type="Google" id="ProtNLM"/>
    </source>
</evidence>
<sequence>LFVCIYHHTWVRLFLLAHLSTTLHHPCCSPRRDPHTPEPDTFNGNVENCRGFLLQCRRLLDHLPRTYITDREKISFIINCLRGKALLWPPVLPVRSPSPYISHLRVSLGR</sequence>
<dbReference type="Proteomes" id="UP000261600">
    <property type="component" value="Unplaced"/>
</dbReference>
<feature type="signal peptide" evidence="1">
    <location>
        <begin position="1"/>
        <end position="24"/>
    </location>
</feature>
<reference evidence="2" key="2">
    <citation type="submission" date="2025-09" db="UniProtKB">
        <authorList>
            <consortium name="Ensembl"/>
        </authorList>
    </citation>
    <scope>IDENTIFICATION</scope>
</reference>
<evidence type="ECO:0000313" key="2">
    <source>
        <dbReference type="Ensembl" id="ENSMALP00000014217.1"/>
    </source>
</evidence>
<organism evidence="2 3">
    <name type="scientific">Monopterus albus</name>
    <name type="common">Swamp eel</name>
    <dbReference type="NCBI Taxonomy" id="43700"/>
    <lineage>
        <taxon>Eukaryota</taxon>
        <taxon>Metazoa</taxon>
        <taxon>Chordata</taxon>
        <taxon>Craniata</taxon>
        <taxon>Vertebrata</taxon>
        <taxon>Euteleostomi</taxon>
        <taxon>Actinopterygii</taxon>
        <taxon>Neopterygii</taxon>
        <taxon>Teleostei</taxon>
        <taxon>Neoteleostei</taxon>
        <taxon>Acanthomorphata</taxon>
        <taxon>Anabantaria</taxon>
        <taxon>Synbranchiformes</taxon>
        <taxon>Synbranchidae</taxon>
        <taxon>Monopterus</taxon>
    </lineage>
</organism>